<dbReference type="AlphaFoldDB" id="V7CGC0"/>
<feature type="chain" id="PRO_5004756130" evidence="1">
    <location>
        <begin position="28"/>
        <end position="55"/>
    </location>
</feature>
<gene>
    <name evidence="2" type="ORF">PHAVU_002G053500g</name>
</gene>
<dbReference type="Gramene" id="ESW29222">
    <property type="protein sequence ID" value="ESW29222"/>
    <property type="gene ID" value="PHAVU_002G053500g"/>
</dbReference>
<name>V7CGC0_PHAVU</name>
<sequence length="55" mass="6485">MKRAYYCYCYYMMMFLVLASFSMNVEGVRELKDDSLFTVIMEKAYSGPSHRGRGH</sequence>
<dbReference type="Proteomes" id="UP000000226">
    <property type="component" value="Chromosome 2"/>
</dbReference>
<accession>V7CGC0</accession>
<organism evidence="2 3">
    <name type="scientific">Phaseolus vulgaris</name>
    <name type="common">Kidney bean</name>
    <name type="synonym">French bean</name>
    <dbReference type="NCBI Taxonomy" id="3885"/>
    <lineage>
        <taxon>Eukaryota</taxon>
        <taxon>Viridiplantae</taxon>
        <taxon>Streptophyta</taxon>
        <taxon>Embryophyta</taxon>
        <taxon>Tracheophyta</taxon>
        <taxon>Spermatophyta</taxon>
        <taxon>Magnoliopsida</taxon>
        <taxon>eudicotyledons</taxon>
        <taxon>Gunneridae</taxon>
        <taxon>Pentapetalae</taxon>
        <taxon>rosids</taxon>
        <taxon>fabids</taxon>
        <taxon>Fabales</taxon>
        <taxon>Fabaceae</taxon>
        <taxon>Papilionoideae</taxon>
        <taxon>50 kb inversion clade</taxon>
        <taxon>NPAAA clade</taxon>
        <taxon>indigoferoid/millettioid clade</taxon>
        <taxon>Phaseoleae</taxon>
        <taxon>Phaseolus</taxon>
    </lineage>
</organism>
<dbReference type="OrthoDB" id="1431420at2759"/>
<evidence type="ECO:0000313" key="3">
    <source>
        <dbReference type="Proteomes" id="UP000000226"/>
    </source>
</evidence>
<keyword evidence="1" id="KW-0732">Signal</keyword>
<dbReference type="EMBL" id="CM002289">
    <property type="protein sequence ID" value="ESW29222.1"/>
    <property type="molecule type" value="Genomic_DNA"/>
</dbReference>
<keyword evidence="3" id="KW-1185">Reference proteome</keyword>
<reference evidence="3" key="1">
    <citation type="journal article" date="2014" name="Nat. Genet.">
        <title>A reference genome for common bean and genome-wide analysis of dual domestications.</title>
        <authorList>
            <person name="Schmutz J."/>
            <person name="McClean P.E."/>
            <person name="Mamidi S."/>
            <person name="Wu G.A."/>
            <person name="Cannon S.B."/>
            <person name="Grimwood J."/>
            <person name="Jenkins J."/>
            <person name="Shu S."/>
            <person name="Song Q."/>
            <person name="Chavarro C."/>
            <person name="Torres-Torres M."/>
            <person name="Geffroy V."/>
            <person name="Moghaddam S.M."/>
            <person name="Gao D."/>
            <person name="Abernathy B."/>
            <person name="Barry K."/>
            <person name="Blair M."/>
            <person name="Brick M.A."/>
            <person name="Chovatia M."/>
            <person name="Gepts P."/>
            <person name="Goodstein D.M."/>
            <person name="Gonzales M."/>
            <person name="Hellsten U."/>
            <person name="Hyten D.L."/>
            <person name="Jia G."/>
            <person name="Kelly J.D."/>
            <person name="Kudrna D."/>
            <person name="Lee R."/>
            <person name="Richard M.M."/>
            <person name="Miklas P.N."/>
            <person name="Osorno J.M."/>
            <person name="Rodrigues J."/>
            <person name="Thareau V."/>
            <person name="Urrea C.A."/>
            <person name="Wang M."/>
            <person name="Yu Y."/>
            <person name="Zhang M."/>
            <person name="Wing R.A."/>
            <person name="Cregan P.B."/>
            <person name="Rokhsar D.S."/>
            <person name="Jackson S.A."/>
        </authorList>
    </citation>
    <scope>NUCLEOTIDE SEQUENCE [LARGE SCALE GENOMIC DNA]</scope>
    <source>
        <strain evidence="3">cv. G19833</strain>
    </source>
</reference>
<dbReference type="OMA" id="LASFSMN"/>
<evidence type="ECO:0000256" key="1">
    <source>
        <dbReference type="SAM" id="SignalP"/>
    </source>
</evidence>
<protein>
    <submittedName>
        <fullName evidence="2">Uncharacterized protein</fullName>
    </submittedName>
</protein>
<evidence type="ECO:0000313" key="2">
    <source>
        <dbReference type="EMBL" id="ESW29222.1"/>
    </source>
</evidence>
<feature type="signal peptide" evidence="1">
    <location>
        <begin position="1"/>
        <end position="27"/>
    </location>
</feature>
<proteinExistence type="predicted"/>